<proteinExistence type="predicted"/>
<sequence length="279" mass="30574">MYHPSFQNMKSLFLKTTLCTALLGGFVTVVLAQKTDETQGFSRFAPPTIKIDGKNFEWKDIDFSVNKRTGLSYVICNDDKNLYLVIKSTDVENNTKIMAGGITFSVNPDGKKKEKESISLTYPFVDQVRSSSSGAVVVSSSPMRKGLKDPMRDSIRVAGQKKKLERAKEIKINGFKNTSETLISIYNEYGIKTFANIEKDNSFFYELAIPLEALGVSVAAPTELAYNVKVNGLQMPGLDNREIVVGPPGGGSAIVDVAVGSQALTSSTDFWGKYTLAKH</sequence>
<dbReference type="Proteomes" id="UP000192678">
    <property type="component" value="Unassembled WGS sequence"/>
</dbReference>
<keyword evidence="3" id="KW-1185">Reference proteome</keyword>
<evidence type="ECO:0000313" key="3">
    <source>
        <dbReference type="Proteomes" id="UP000192678"/>
    </source>
</evidence>
<feature type="chain" id="PRO_5012732371" evidence="1">
    <location>
        <begin position="33"/>
        <end position="279"/>
    </location>
</feature>
<reference evidence="2 3" key="1">
    <citation type="submission" date="2017-04" db="EMBL/GenBank/DDBJ databases">
        <authorList>
            <person name="Afonso C.L."/>
            <person name="Miller P.J."/>
            <person name="Scott M.A."/>
            <person name="Spackman E."/>
            <person name="Goraichik I."/>
            <person name="Dimitrov K.M."/>
            <person name="Suarez D.L."/>
            <person name="Swayne D.E."/>
        </authorList>
    </citation>
    <scope>NUCLEOTIDE SEQUENCE [LARGE SCALE GENOMIC DNA]</scope>
    <source>
        <strain evidence="2 3">DSM 19625</strain>
    </source>
</reference>
<organism evidence="2 3">
    <name type="scientific">Pedobacter nyackensis</name>
    <dbReference type="NCBI Taxonomy" id="475255"/>
    <lineage>
        <taxon>Bacteria</taxon>
        <taxon>Pseudomonadati</taxon>
        <taxon>Bacteroidota</taxon>
        <taxon>Sphingobacteriia</taxon>
        <taxon>Sphingobacteriales</taxon>
        <taxon>Sphingobacteriaceae</taxon>
        <taxon>Pedobacter</taxon>
    </lineage>
</organism>
<evidence type="ECO:0000256" key="1">
    <source>
        <dbReference type="SAM" id="SignalP"/>
    </source>
</evidence>
<keyword evidence="1" id="KW-0732">Signal</keyword>
<gene>
    <name evidence="2" type="ORF">SAMN04488101_12430</name>
</gene>
<feature type="signal peptide" evidence="1">
    <location>
        <begin position="1"/>
        <end position="32"/>
    </location>
</feature>
<evidence type="ECO:0000313" key="2">
    <source>
        <dbReference type="EMBL" id="SMD17826.1"/>
    </source>
</evidence>
<dbReference type="EMBL" id="FWYB01000024">
    <property type="protein sequence ID" value="SMD17826.1"/>
    <property type="molecule type" value="Genomic_DNA"/>
</dbReference>
<name>A0A1W2F8K5_9SPHI</name>
<protein>
    <submittedName>
        <fullName evidence="2">Uncharacterized protein</fullName>
    </submittedName>
</protein>
<dbReference type="AlphaFoldDB" id="A0A1W2F8K5"/>
<accession>A0A1W2F8K5</accession>